<reference evidence="1 2" key="1">
    <citation type="submission" date="2012-08" db="EMBL/GenBank/DDBJ databases">
        <title>Oryza genome evolution.</title>
        <authorList>
            <person name="Wing R.A."/>
        </authorList>
    </citation>
    <scope>NUCLEOTIDE SEQUENCE</scope>
</reference>
<name>A0A0D9V6H0_9ORYZ</name>
<proteinExistence type="predicted"/>
<sequence length="61" mass="7107">MKFLVQLIITAIPISEGDYRKIKWQVTPSIPFYKDGWACPGLTVGPGKHDVGRWQQWQRHQ</sequence>
<reference evidence="2" key="2">
    <citation type="submission" date="2013-12" db="EMBL/GenBank/DDBJ databases">
        <authorList>
            <person name="Yu Y."/>
            <person name="Lee S."/>
            <person name="de Baynast K."/>
            <person name="Wissotski M."/>
            <person name="Liu L."/>
            <person name="Talag J."/>
            <person name="Goicoechea J."/>
            <person name="Angelova A."/>
            <person name="Jetty R."/>
            <person name="Kudrna D."/>
            <person name="Golser W."/>
            <person name="Rivera L."/>
            <person name="Zhang J."/>
            <person name="Wing R."/>
        </authorList>
    </citation>
    <scope>NUCLEOTIDE SEQUENCE</scope>
</reference>
<dbReference type="Gramene" id="LPERR01G28560.1">
    <property type="protein sequence ID" value="LPERR01G28560.1"/>
    <property type="gene ID" value="LPERR01G28560"/>
</dbReference>
<organism evidence="1 2">
    <name type="scientific">Leersia perrieri</name>
    <dbReference type="NCBI Taxonomy" id="77586"/>
    <lineage>
        <taxon>Eukaryota</taxon>
        <taxon>Viridiplantae</taxon>
        <taxon>Streptophyta</taxon>
        <taxon>Embryophyta</taxon>
        <taxon>Tracheophyta</taxon>
        <taxon>Spermatophyta</taxon>
        <taxon>Magnoliopsida</taxon>
        <taxon>Liliopsida</taxon>
        <taxon>Poales</taxon>
        <taxon>Poaceae</taxon>
        <taxon>BOP clade</taxon>
        <taxon>Oryzoideae</taxon>
        <taxon>Oryzeae</taxon>
        <taxon>Oryzinae</taxon>
        <taxon>Leersia</taxon>
    </lineage>
</organism>
<keyword evidence="2" id="KW-1185">Reference proteome</keyword>
<reference evidence="1" key="3">
    <citation type="submission" date="2015-04" db="UniProtKB">
        <authorList>
            <consortium name="EnsemblPlants"/>
        </authorList>
    </citation>
    <scope>IDENTIFICATION</scope>
</reference>
<evidence type="ECO:0000313" key="1">
    <source>
        <dbReference type="EnsemblPlants" id="LPERR01G28560.1"/>
    </source>
</evidence>
<dbReference type="Proteomes" id="UP000032180">
    <property type="component" value="Chromosome 1"/>
</dbReference>
<evidence type="ECO:0000313" key="2">
    <source>
        <dbReference type="Proteomes" id="UP000032180"/>
    </source>
</evidence>
<protein>
    <submittedName>
        <fullName evidence="1">Uncharacterized protein</fullName>
    </submittedName>
</protein>
<dbReference type="AlphaFoldDB" id="A0A0D9V6H0"/>
<dbReference type="HOGENOM" id="CLU_2925908_0_0_1"/>
<dbReference type="EnsemblPlants" id="LPERR01G28560.1">
    <property type="protein sequence ID" value="LPERR01G28560.1"/>
    <property type="gene ID" value="LPERR01G28560"/>
</dbReference>
<accession>A0A0D9V6H0</accession>